<sequence>MDQPFTTLFSTQSTDPPNPSSPVAETMDVDEETDNEGFGGTFEALSFDKPEEDFPDHMLMTMKQFKILNSKLNSILQSQADVGSVGITIMEVDSIIKELESRIISKASVLIRDSESHILEKTDQNDSSTENRINSLRSDFLKEVKDLKTVTKEHHVLFVQEVKKVREDVNMQICELRETMTKEVQHILQGYESAHQKIDIICDAVVQCVKMFEQHFGELVKLLK</sequence>
<feature type="compositionally biased region" description="Polar residues" evidence="1">
    <location>
        <begin position="1"/>
        <end position="15"/>
    </location>
</feature>
<accession>A0AA36A2J9</accession>
<gene>
    <name evidence="2" type="ORF">LSALG_LOCUS41740</name>
</gene>
<dbReference type="AlphaFoldDB" id="A0AA36A2J9"/>
<reference evidence="2" key="1">
    <citation type="submission" date="2023-04" db="EMBL/GenBank/DDBJ databases">
        <authorList>
            <person name="Vijverberg K."/>
            <person name="Xiong W."/>
            <person name="Schranz E."/>
        </authorList>
    </citation>
    <scope>NUCLEOTIDE SEQUENCE</scope>
</reference>
<proteinExistence type="predicted"/>
<keyword evidence="3" id="KW-1185">Reference proteome</keyword>
<evidence type="ECO:0000313" key="2">
    <source>
        <dbReference type="EMBL" id="CAI9303293.1"/>
    </source>
</evidence>
<evidence type="ECO:0000256" key="1">
    <source>
        <dbReference type="SAM" id="MobiDB-lite"/>
    </source>
</evidence>
<dbReference type="Proteomes" id="UP001177003">
    <property type="component" value="Chromosome 9"/>
</dbReference>
<name>A0AA36A2J9_LACSI</name>
<organism evidence="2 3">
    <name type="scientific">Lactuca saligna</name>
    <name type="common">Willowleaf lettuce</name>
    <dbReference type="NCBI Taxonomy" id="75948"/>
    <lineage>
        <taxon>Eukaryota</taxon>
        <taxon>Viridiplantae</taxon>
        <taxon>Streptophyta</taxon>
        <taxon>Embryophyta</taxon>
        <taxon>Tracheophyta</taxon>
        <taxon>Spermatophyta</taxon>
        <taxon>Magnoliopsida</taxon>
        <taxon>eudicotyledons</taxon>
        <taxon>Gunneridae</taxon>
        <taxon>Pentapetalae</taxon>
        <taxon>asterids</taxon>
        <taxon>campanulids</taxon>
        <taxon>Asterales</taxon>
        <taxon>Asteraceae</taxon>
        <taxon>Cichorioideae</taxon>
        <taxon>Cichorieae</taxon>
        <taxon>Lactucinae</taxon>
        <taxon>Lactuca</taxon>
    </lineage>
</organism>
<feature type="region of interest" description="Disordered" evidence="1">
    <location>
        <begin position="1"/>
        <end position="37"/>
    </location>
</feature>
<dbReference type="EMBL" id="OX465085">
    <property type="protein sequence ID" value="CAI9303293.1"/>
    <property type="molecule type" value="Genomic_DNA"/>
</dbReference>
<evidence type="ECO:0000313" key="3">
    <source>
        <dbReference type="Proteomes" id="UP001177003"/>
    </source>
</evidence>
<protein>
    <submittedName>
        <fullName evidence="2">Uncharacterized protein</fullName>
    </submittedName>
</protein>